<dbReference type="PANTHER" id="PTHR43245">
    <property type="entry name" value="BIFUNCTIONAL POLYMYXIN RESISTANCE PROTEIN ARNA"/>
    <property type="match status" value="1"/>
</dbReference>
<dbReference type="GO" id="GO:0006694">
    <property type="term" value="P:steroid biosynthetic process"/>
    <property type="evidence" value="ECO:0007669"/>
    <property type="project" value="InterPro"/>
</dbReference>
<feature type="domain" description="3-beta hydroxysteroid dehydrogenase/isomerase" evidence="4">
    <location>
        <begin position="81"/>
        <end position="360"/>
    </location>
</feature>
<protein>
    <recommendedName>
        <fullName evidence="4">3-beta hydroxysteroid dehydrogenase/isomerase domain-containing protein</fullName>
    </recommendedName>
</protein>
<keyword evidence="3" id="KW-0812">Transmembrane</keyword>
<evidence type="ECO:0000256" key="2">
    <source>
        <dbReference type="ARBA" id="ARBA00023002"/>
    </source>
</evidence>
<name>A0A9N9U3W2_9HYPO</name>
<sequence length="488" mass="54125">MSFGDSGDAGRLALAACGIVSVLSIAYLVRLNVMLKGTPAEARGIVKPWTEELRRKAYKELENNPVDWTADLPPKLDRRYIVTGGNGLVGGYLVLQLLARGTPPESIRILDIRETERSDLTIGPAAQVEFIKTDITSPSSLDAAFSRPWSGSVAHLPLTVFHTAAVIVVSERIKLFYRLPEAVNIRGTRNVLDAARRAGADVFSATSSGSIAIRPISVWDSWWRSQPRDYIQFIDESDFDRPMRAHEEYFGNYAVSKADAERMVCGENEDSFRTGCIRPTNAVYGQQGDACFGRLLSLPVIPTWIPHIIQNFVHGANVAEAHLRQEAVLARKGDCPQAGRPFVVTDPNPPITFADLYGTITTLSVHPTKLQLIQPVIILVLAHILEWYSQLPYRLPFLKPILPEMKGEIKTLRPGLFSVCTHVIASDARARKPVAEGGLGYRGTFTTLQGMVTEVIEWNQEHSDREKERRVYSTSMLLADKLEKVHGS</sequence>
<dbReference type="AlphaFoldDB" id="A0A9N9U3W2"/>
<dbReference type="OrthoDB" id="10058185at2759"/>
<dbReference type="InterPro" id="IPR050177">
    <property type="entry name" value="Lipid_A_modif_metabolic_enz"/>
</dbReference>
<reference evidence="5" key="1">
    <citation type="submission" date="2021-10" db="EMBL/GenBank/DDBJ databases">
        <authorList>
            <person name="Piombo E."/>
        </authorList>
    </citation>
    <scope>NUCLEOTIDE SEQUENCE</scope>
</reference>
<dbReference type="GO" id="GO:0016616">
    <property type="term" value="F:oxidoreductase activity, acting on the CH-OH group of donors, NAD or NADP as acceptor"/>
    <property type="evidence" value="ECO:0007669"/>
    <property type="project" value="InterPro"/>
</dbReference>
<evidence type="ECO:0000256" key="3">
    <source>
        <dbReference type="SAM" id="Phobius"/>
    </source>
</evidence>
<keyword evidence="6" id="KW-1185">Reference proteome</keyword>
<gene>
    <name evidence="5" type="ORF">CBYS24578_00009130</name>
</gene>
<evidence type="ECO:0000313" key="5">
    <source>
        <dbReference type="EMBL" id="CAG9978315.1"/>
    </source>
</evidence>
<dbReference type="InterPro" id="IPR036291">
    <property type="entry name" value="NAD(P)-bd_dom_sf"/>
</dbReference>
<comment type="caution">
    <text evidence="5">The sequence shown here is derived from an EMBL/GenBank/DDBJ whole genome shotgun (WGS) entry which is preliminary data.</text>
</comment>
<dbReference type="InterPro" id="IPR002225">
    <property type="entry name" value="3Beta_OHSteriod_DH/Estase"/>
</dbReference>
<accession>A0A9N9U3W2</accession>
<evidence type="ECO:0000259" key="4">
    <source>
        <dbReference type="Pfam" id="PF01073"/>
    </source>
</evidence>
<evidence type="ECO:0000256" key="1">
    <source>
        <dbReference type="ARBA" id="ARBA00009219"/>
    </source>
</evidence>
<dbReference type="Gene3D" id="3.40.50.720">
    <property type="entry name" value="NAD(P)-binding Rossmann-like Domain"/>
    <property type="match status" value="1"/>
</dbReference>
<feature type="transmembrane region" description="Helical" evidence="3">
    <location>
        <begin position="12"/>
        <end position="29"/>
    </location>
</feature>
<organism evidence="5 6">
    <name type="scientific">Clonostachys byssicola</name>
    <dbReference type="NCBI Taxonomy" id="160290"/>
    <lineage>
        <taxon>Eukaryota</taxon>
        <taxon>Fungi</taxon>
        <taxon>Dikarya</taxon>
        <taxon>Ascomycota</taxon>
        <taxon>Pezizomycotina</taxon>
        <taxon>Sordariomycetes</taxon>
        <taxon>Hypocreomycetidae</taxon>
        <taxon>Hypocreales</taxon>
        <taxon>Bionectriaceae</taxon>
        <taxon>Clonostachys</taxon>
    </lineage>
</organism>
<evidence type="ECO:0000313" key="6">
    <source>
        <dbReference type="Proteomes" id="UP000754883"/>
    </source>
</evidence>
<dbReference type="Proteomes" id="UP000754883">
    <property type="component" value="Unassembled WGS sequence"/>
</dbReference>
<keyword evidence="3" id="KW-1133">Transmembrane helix</keyword>
<dbReference type="Pfam" id="PF01073">
    <property type="entry name" value="3Beta_HSD"/>
    <property type="match status" value="1"/>
</dbReference>
<dbReference type="EMBL" id="CABFNO020001300">
    <property type="protein sequence ID" value="CAG9978315.1"/>
    <property type="molecule type" value="Genomic_DNA"/>
</dbReference>
<dbReference type="SUPFAM" id="SSF51735">
    <property type="entry name" value="NAD(P)-binding Rossmann-fold domains"/>
    <property type="match status" value="1"/>
</dbReference>
<comment type="similarity">
    <text evidence="1">Belongs to the 3-beta-HSD family.</text>
</comment>
<proteinExistence type="inferred from homology"/>
<keyword evidence="2" id="KW-0560">Oxidoreductase</keyword>
<keyword evidence="3" id="KW-0472">Membrane</keyword>
<dbReference type="PANTHER" id="PTHR43245:SF51">
    <property type="entry name" value="SHORT CHAIN DEHYDROGENASE_REDUCTASE FAMILY 42E, MEMBER 2"/>
    <property type="match status" value="1"/>
</dbReference>